<organism evidence="1 2">
    <name type="scientific">Musa acuminata subsp. malaccensis</name>
    <name type="common">Wild banana</name>
    <name type="synonym">Musa malaccensis</name>
    <dbReference type="NCBI Taxonomy" id="214687"/>
    <lineage>
        <taxon>Eukaryota</taxon>
        <taxon>Viridiplantae</taxon>
        <taxon>Streptophyta</taxon>
        <taxon>Embryophyta</taxon>
        <taxon>Tracheophyta</taxon>
        <taxon>Spermatophyta</taxon>
        <taxon>Magnoliopsida</taxon>
        <taxon>Liliopsida</taxon>
        <taxon>Zingiberales</taxon>
        <taxon>Musaceae</taxon>
        <taxon>Musa</taxon>
    </lineage>
</organism>
<dbReference type="EnsemblPlants" id="Ma06_t38960.1">
    <property type="protein sequence ID" value="Ma06_p38960.1"/>
    <property type="gene ID" value="Ma06_g38960"/>
</dbReference>
<name>A0A804JQE4_MUSAM</name>
<proteinExistence type="predicted"/>
<keyword evidence="2" id="KW-1185">Reference proteome</keyword>
<dbReference type="Gramene" id="Ma06_t38960.1">
    <property type="protein sequence ID" value="Ma06_p38960.1"/>
    <property type="gene ID" value="Ma06_g38960"/>
</dbReference>
<protein>
    <submittedName>
        <fullName evidence="1">Uncharacterized protein</fullName>
    </submittedName>
</protein>
<dbReference type="InParanoid" id="A0A804JQE4"/>
<dbReference type="AlphaFoldDB" id="A0A804JQE4"/>
<dbReference type="Proteomes" id="UP000012960">
    <property type="component" value="Unplaced"/>
</dbReference>
<accession>A0A804JQE4</accession>
<evidence type="ECO:0000313" key="2">
    <source>
        <dbReference type="Proteomes" id="UP000012960"/>
    </source>
</evidence>
<reference evidence="1" key="1">
    <citation type="submission" date="2021-05" db="UniProtKB">
        <authorList>
            <consortium name="EnsemblPlants"/>
        </authorList>
    </citation>
    <scope>IDENTIFICATION</scope>
    <source>
        <strain evidence="1">subsp. malaccensis</strain>
    </source>
</reference>
<sequence length="32" mass="3703">MTVLNTGQSLINMKNYKTLSRNTWKECPENST</sequence>
<evidence type="ECO:0000313" key="1">
    <source>
        <dbReference type="EnsemblPlants" id="Ma06_p38960.1"/>
    </source>
</evidence>